<organism evidence="1 2">
    <name type="scientific">Acinetobacter phage Acj61</name>
    <dbReference type="NCBI Taxonomy" id="760732"/>
    <lineage>
        <taxon>Viruses</taxon>
        <taxon>Duplodnaviria</taxon>
        <taxon>Heunggongvirae</taxon>
        <taxon>Uroviricota</taxon>
        <taxon>Caudoviricetes</taxon>
        <taxon>Pantevenvirales</taxon>
        <taxon>Straboviridae</taxon>
        <taxon>Twarogvirinae</taxon>
        <taxon>Lasallevirus</taxon>
        <taxon>Lasallevirus Acj61</taxon>
        <taxon>Acinetobacter virus Acj61</taxon>
    </lineage>
</organism>
<accession>E5E450</accession>
<dbReference type="Proteomes" id="UP000008730">
    <property type="component" value="Segment"/>
</dbReference>
<sequence>MSKKQSHFHNNDHRAQFANSVLKLLWKKHGSHCSADLLEDVAIQREYFDEYVRNIYEVINDEIPLFAWHDVVKHGHENVGWECSHKEALRIIFAGCEEFYN</sequence>
<protein>
    <submittedName>
        <fullName evidence="1">Uncharacterized protein</fullName>
    </submittedName>
</protein>
<proteinExistence type="predicted"/>
<dbReference type="GeneID" id="9925960"/>
<evidence type="ECO:0000313" key="1">
    <source>
        <dbReference type="EMBL" id="ADG36034.1"/>
    </source>
</evidence>
<keyword evidence="2" id="KW-1185">Reference proteome</keyword>
<reference evidence="1 2" key="1">
    <citation type="journal article" date="2010" name="Virol. J.">
        <title>Genomes of the T4-related bacteriophages as windows on microbial genome evolution.</title>
        <authorList>
            <person name="Petrov V.M."/>
            <person name="Ratnayaka S."/>
            <person name="Nolan J.M."/>
            <person name="Miller E.S."/>
            <person name="Karam J.D."/>
        </authorList>
    </citation>
    <scope>NUCLEOTIDE SEQUENCE [LARGE SCALE GENOMIC DNA]</scope>
</reference>
<dbReference type="OrthoDB" id="28725at10239"/>
<dbReference type="RefSeq" id="YP_004009686.1">
    <property type="nucleotide sequence ID" value="NC_014661.1"/>
</dbReference>
<dbReference type="KEGG" id="vg:9925960"/>
<dbReference type="EMBL" id="GU911519">
    <property type="protein sequence ID" value="ADG36034.1"/>
    <property type="molecule type" value="Genomic_DNA"/>
</dbReference>
<evidence type="ECO:0000313" key="2">
    <source>
        <dbReference type="Proteomes" id="UP000008730"/>
    </source>
</evidence>
<gene>
    <name evidence="1" type="ORF">Acj61p069</name>
</gene>
<name>E5E450_9CAUD</name>